<protein>
    <recommendedName>
        <fullName evidence="4">Integral membrane protein</fullName>
    </recommendedName>
</protein>
<keyword evidence="1" id="KW-0472">Membrane</keyword>
<reference evidence="3" key="1">
    <citation type="journal article" date="2019" name="Int. J. Syst. Evol. Microbiol.">
        <title>The Global Catalogue of Microorganisms (GCM) 10K type strain sequencing project: providing services to taxonomists for standard genome sequencing and annotation.</title>
        <authorList>
            <consortium name="The Broad Institute Genomics Platform"/>
            <consortium name="The Broad Institute Genome Sequencing Center for Infectious Disease"/>
            <person name="Wu L."/>
            <person name="Ma J."/>
        </authorList>
    </citation>
    <scope>NUCLEOTIDE SEQUENCE [LARGE SCALE GENOMIC DNA]</scope>
    <source>
        <strain evidence="3">CGMCC 1.15399</strain>
    </source>
</reference>
<evidence type="ECO:0000256" key="1">
    <source>
        <dbReference type="SAM" id="Phobius"/>
    </source>
</evidence>
<gene>
    <name evidence="2" type="ORF">ACFSJ0_59770</name>
</gene>
<accession>A0ABW4GYB4</accession>
<keyword evidence="1" id="KW-0812">Transmembrane</keyword>
<evidence type="ECO:0000313" key="3">
    <source>
        <dbReference type="Proteomes" id="UP001597097"/>
    </source>
</evidence>
<evidence type="ECO:0008006" key="4">
    <source>
        <dbReference type="Google" id="ProtNLM"/>
    </source>
</evidence>
<dbReference type="Proteomes" id="UP001597097">
    <property type="component" value="Unassembled WGS sequence"/>
</dbReference>
<name>A0ABW4GYB4_9ACTN</name>
<keyword evidence="1" id="KW-1133">Transmembrane helix</keyword>
<comment type="caution">
    <text evidence="2">The sequence shown here is derived from an EMBL/GenBank/DDBJ whole genome shotgun (WGS) entry which is preliminary data.</text>
</comment>
<feature type="transmembrane region" description="Helical" evidence="1">
    <location>
        <begin position="36"/>
        <end position="54"/>
    </location>
</feature>
<dbReference type="RefSeq" id="WP_219532533.1">
    <property type="nucleotide sequence ID" value="NZ_JAHKRM010000014.1"/>
</dbReference>
<feature type="transmembrane region" description="Helical" evidence="1">
    <location>
        <begin position="12"/>
        <end position="30"/>
    </location>
</feature>
<organism evidence="2 3">
    <name type="scientific">Nonomuraea guangzhouensis</name>
    <dbReference type="NCBI Taxonomy" id="1291555"/>
    <lineage>
        <taxon>Bacteria</taxon>
        <taxon>Bacillati</taxon>
        <taxon>Actinomycetota</taxon>
        <taxon>Actinomycetes</taxon>
        <taxon>Streptosporangiales</taxon>
        <taxon>Streptosporangiaceae</taxon>
        <taxon>Nonomuraea</taxon>
    </lineage>
</organism>
<feature type="transmembrane region" description="Helical" evidence="1">
    <location>
        <begin position="66"/>
        <end position="86"/>
    </location>
</feature>
<proteinExistence type="predicted"/>
<feature type="transmembrane region" description="Helical" evidence="1">
    <location>
        <begin position="92"/>
        <end position="112"/>
    </location>
</feature>
<evidence type="ECO:0000313" key="2">
    <source>
        <dbReference type="EMBL" id="MFD1547171.1"/>
    </source>
</evidence>
<dbReference type="EMBL" id="JBHUCM010000072">
    <property type="protein sequence ID" value="MFD1547171.1"/>
    <property type="molecule type" value="Genomic_DNA"/>
</dbReference>
<sequence>MDNKIWTPVRTLFVVMLAVSVLALVVAAIVGGDWVVWVRGVAVAAAAAWLIALTGQAEKGRRAAYVRIRFIATIAPIGILLIVAVPSSGYPLWMRVEQGLVGVLLVAVATLVNRRTVRQAYPKRGKLG</sequence>
<keyword evidence="3" id="KW-1185">Reference proteome</keyword>